<organism evidence="1">
    <name type="scientific">uncultured prokaryote</name>
    <dbReference type="NCBI Taxonomy" id="198431"/>
    <lineage>
        <taxon>unclassified sequences</taxon>
        <taxon>environmental samples</taxon>
    </lineage>
</organism>
<protein>
    <submittedName>
        <fullName evidence="1">Uncharacterized protein</fullName>
    </submittedName>
</protein>
<dbReference type="InterPro" id="IPR011050">
    <property type="entry name" value="Pectin_lyase_fold/virulence"/>
</dbReference>
<dbReference type="EMBL" id="LN852842">
    <property type="protein sequence ID" value="CRY94083.1"/>
    <property type="molecule type" value="Genomic_DNA"/>
</dbReference>
<evidence type="ECO:0000313" key="1">
    <source>
        <dbReference type="EMBL" id="CRY94083.1"/>
    </source>
</evidence>
<accession>A0A0H5PWX5</accession>
<reference evidence="1" key="1">
    <citation type="submission" date="2015-06" db="EMBL/GenBank/DDBJ databases">
        <authorList>
            <person name="Joergensen T."/>
        </authorList>
    </citation>
    <scope>NUCLEOTIDE SEQUENCE</scope>
    <source>
        <strain evidence="1">RGRH0153</strain>
    </source>
</reference>
<sequence length="339" mass="35485">MIYIWSGSGTTVEGCEFVRCFGGRCASWEESNYGGPGNICSAEAGSTTAFTDCIVSNCWSLCPHTLGYGMPLFSLPSNSRLTRCLIENNFYECRPLANRGYTLIGNTCSGNRHFTIDGCVIRKNQILSSLTGAEPGESFALGIVGNQAALGFTVVNTVFDSNVASNACAGVNAVLSRGVLVSATDNGSTAGGGIANCTFTGPKVDGVCEVAQFGLGLSKTMNIVNSIFTVTDAPVANPFSFSVPSLVKIYDSSAKNLIYLPAGPTYDGWGFDPVPFDGYRPKAKLPDIRTTCDLSTNNPAMPVTFAFRPNGATAWQALSPAVNASLTGSVRDPVAASST</sequence>
<proteinExistence type="predicted"/>
<reference evidence="1" key="2">
    <citation type="submission" date="2015-07" db="EMBL/GenBank/DDBJ databases">
        <title>Plasmids, circular viruses and viroids from rat gut.</title>
        <authorList>
            <person name="Jorgensen T.J."/>
            <person name="Hansen M.A."/>
            <person name="Xu Z."/>
            <person name="Tabak M.A."/>
            <person name="Sorensen S.J."/>
            <person name="Hansen L.H."/>
        </authorList>
    </citation>
    <scope>NUCLEOTIDE SEQUENCE</scope>
    <source>
        <strain evidence="1">RGRH0153</strain>
    </source>
</reference>
<dbReference type="AlphaFoldDB" id="A0A0H5PWX5"/>
<dbReference type="SUPFAM" id="SSF51126">
    <property type="entry name" value="Pectin lyase-like"/>
    <property type="match status" value="1"/>
</dbReference>
<name>A0A0H5PWX5_9ZZZZ</name>